<gene>
    <name evidence="2" type="ORF">CEP51_007515</name>
</gene>
<keyword evidence="3" id="KW-1185">Reference proteome</keyword>
<dbReference type="AlphaFoldDB" id="A0A428RP06"/>
<name>A0A428RP06_9HYPO</name>
<dbReference type="Proteomes" id="UP000287972">
    <property type="component" value="Unassembled WGS sequence"/>
</dbReference>
<dbReference type="EMBL" id="NKCL01000180">
    <property type="protein sequence ID" value="RSL79253.1"/>
    <property type="molecule type" value="Genomic_DNA"/>
</dbReference>
<keyword evidence="1" id="KW-0812">Transmembrane</keyword>
<comment type="caution">
    <text evidence="2">The sequence shown here is derived from an EMBL/GenBank/DDBJ whole genome shotgun (WGS) entry which is preliminary data.</text>
</comment>
<keyword evidence="1" id="KW-1133">Transmembrane helix</keyword>
<evidence type="ECO:0000313" key="2">
    <source>
        <dbReference type="EMBL" id="RSL79253.1"/>
    </source>
</evidence>
<evidence type="ECO:0000313" key="3">
    <source>
        <dbReference type="Proteomes" id="UP000287972"/>
    </source>
</evidence>
<organism evidence="2 3">
    <name type="scientific">Fusarium floridanum</name>
    <dbReference type="NCBI Taxonomy" id="1325733"/>
    <lineage>
        <taxon>Eukaryota</taxon>
        <taxon>Fungi</taxon>
        <taxon>Dikarya</taxon>
        <taxon>Ascomycota</taxon>
        <taxon>Pezizomycotina</taxon>
        <taxon>Sordariomycetes</taxon>
        <taxon>Hypocreomycetidae</taxon>
        <taxon>Hypocreales</taxon>
        <taxon>Nectriaceae</taxon>
        <taxon>Fusarium</taxon>
        <taxon>Fusarium solani species complex</taxon>
    </lineage>
</organism>
<protein>
    <submittedName>
        <fullName evidence="2">Uncharacterized protein</fullName>
    </submittedName>
</protein>
<reference evidence="2 3" key="1">
    <citation type="submission" date="2017-06" db="EMBL/GenBank/DDBJ databases">
        <title>Comparative genomic analysis of Ambrosia Fusariam Clade fungi.</title>
        <authorList>
            <person name="Stajich J.E."/>
            <person name="Carrillo J."/>
            <person name="Kijimoto T."/>
            <person name="Eskalen A."/>
            <person name="O'Donnell K."/>
            <person name="Kasson M."/>
        </authorList>
    </citation>
    <scope>NUCLEOTIDE SEQUENCE [LARGE SCALE GENOMIC DNA]</scope>
    <source>
        <strain evidence="2 3">NRRL62606</strain>
    </source>
</reference>
<sequence>MSYLHDSEFDFHFHRDHPFPSLPPSILITGLGFHLLSSPAVGASAIIAFSYRGHVQAALEQVLEGGCGMGGVSSTRPLSHHPQVRQIPCISHEETSSPCRFREPLHHLELAHV</sequence>
<evidence type="ECO:0000256" key="1">
    <source>
        <dbReference type="SAM" id="Phobius"/>
    </source>
</evidence>
<accession>A0A428RP06</accession>
<proteinExistence type="predicted"/>
<keyword evidence="1" id="KW-0472">Membrane</keyword>
<feature type="transmembrane region" description="Helical" evidence="1">
    <location>
        <begin position="26"/>
        <end position="49"/>
    </location>
</feature>